<dbReference type="Gene3D" id="3.40.47.10">
    <property type="match status" value="1"/>
</dbReference>
<dbReference type="Pfam" id="PF00698">
    <property type="entry name" value="Acyl_transf_1"/>
    <property type="match status" value="1"/>
</dbReference>
<dbReference type="SMART" id="SM01294">
    <property type="entry name" value="PKS_PP_betabranch"/>
    <property type="match status" value="1"/>
</dbReference>
<dbReference type="InterPro" id="IPR014031">
    <property type="entry name" value="Ketoacyl_synth_C"/>
</dbReference>
<evidence type="ECO:0000256" key="3">
    <source>
        <dbReference type="ARBA" id="ARBA00022553"/>
    </source>
</evidence>
<feature type="domain" description="Carrier" evidence="10">
    <location>
        <begin position="963"/>
        <end position="1038"/>
    </location>
</feature>
<evidence type="ECO:0000256" key="1">
    <source>
        <dbReference type="ARBA" id="ARBA00001957"/>
    </source>
</evidence>
<dbReference type="Pfam" id="PF00109">
    <property type="entry name" value="ketoacyl-synt"/>
    <property type="match status" value="1"/>
</dbReference>
<dbReference type="InterPro" id="IPR001227">
    <property type="entry name" value="Ac_transferase_dom_sf"/>
</dbReference>
<dbReference type="Pfam" id="PF16197">
    <property type="entry name" value="KAsynt_C_assoc"/>
    <property type="match status" value="1"/>
</dbReference>
<dbReference type="InterPro" id="IPR050091">
    <property type="entry name" value="PKS_NRPS_Biosynth_Enz"/>
</dbReference>
<evidence type="ECO:0000256" key="9">
    <source>
        <dbReference type="SAM" id="MobiDB-lite"/>
    </source>
</evidence>
<dbReference type="Pfam" id="PF02801">
    <property type="entry name" value="Ketoacyl-synt_C"/>
    <property type="match status" value="1"/>
</dbReference>
<dbReference type="SUPFAM" id="SSF101173">
    <property type="entry name" value="Docking domain B of the erythromycin polyketide synthase (DEBS)"/>
    <property type="match status" value="1"/>
</dbReference>
<evidence type="ECO:0000256" key="2">
    <source>
        <dbReference type="ARBA" id="ARBA00022450"/>
    </source>
</evidence>
<dbReference type="SMART" id="SM00823">
    <property type="entry name" value="PKS_PP"/>
    <property type="match status" value="1"/>
</dbReference>
<dbReference type="FunFam" id="3.40.366.10:FF:000002">
    <property type="entry name" value="Probable polyketide synthase 2"/>
    <property type="match status" value="1"/>
</dbReference>
<comment type="cofactor">
    <cofactor evidence="1">
        <name>pantetheine 4'-phosphate</name>
        <dbReference type="ChEBI" id="CHEBI:47942"/>
    </cofactor>
</comment>
<dbReference type="PANTHER" id="PTHR43775:SF51">
    <property type="entry name" value="INACTIVE PHENOLPHTHIOCEROL SYNTHESIS POLYKETIDE SYNTHASE TYPE I PKS1-RELATED"/>
    <property type="match status" value="1"/>
</dbReference>
<dbReference type="InterPro" id="IPR036736">
    <property type="entry name" value="ACP-like_sf"/>
</dbReference>
<dbReference type="InterPro" id="IPR016035">
    <property type="entry name" value="Acyl_Trfase/lysoPLipase"/>
</dbReference>
<evidence type="ECO:0000256" key="5">
    <source>
        <dbReference type="ARBA" id="ARBA00023194"/>
    </source>
</evidence>
<feature type="region of interest" description="Disordered" evidence="9">
    <location>
        <begin position="923"/>
        <end position="943"/>
    </location>
</feature>
<keyword evidence="5" id="KW-0045">Antibiotic biosynthesis</keyword>
<sequence length="1047" mass="109826">MTAQNPPTPQDREDKLREYLKRATADLVQARRRIQELEDRTGEPVAIVGMACRYPGGVTSPDELWELLERGGDGIRPFPEDRGWDVEGLYDPDPNALGKSYAREGGFLDAAGEFDAAFFGISPREALAMDPQQRLLLEASWEAFEHAGVDLATVRGTRTGVYAGVMYHDYGSDRAALPDGVEGFLGTGTAGSVLSGRVSYALGLQGPAVTVDTACSSSLVTLHLAAQALRNGECSLALAGGVTVMATPDTFVDFSRQRGLAPDGRCKPFAEAADGTGWGEGVGVLLLERLSDARRNGHRVLALVRGSSINQDGASNGLTAPSGPSQQQVILEALASAGLSAADVDAVEAHGTGTVLGDPIEAQALLATYGEERAPERPLWLGSVKSNLGHTQAAAGAAGVIKMVLALRAGLLPKSLHIDEATSHVDWAAGGVRLLTEARPWPETGRPRRAGVSAFGISGTNVHVVLEQAPDAPEIPEEAATPAVVPWLLSAKSAPALHAQAARLHAHLLRHPGQSVAGVGHALATTRTALTHRAAAVADTREGLLAALHALAEGRTGAPGTVREEPAGGRMAFLFTGQGSQRTGMGRELHAAHPVFAAALDEACAAFDVHLDRPLADVILDDDATDLDTTAYAQPALFALEVALFRLLESWGIRPDLLTGHSVGELAAAHVSGLWSLADAAELVAARGRLMQRLPSGGAMAAVQATEDEVRAQLIDGVDIAAVNGPTSIVVSGDEAAVEAVAAHFAAQGRKTKRLTVSHAFHSALMEPMLAEFGEIAGRLTYAEPRIPLVSALTGKPVTAAELRDPGYWVRHVRETVRFADAVRGLAAEGAATFVELGPDAVLSPLVRDCLAAPGPVAVIPVLRRDRTEPQAAAEAAARLRMRGADVDWQRFFGAPAAPVDLPTYAFQHQHYWLASAGRAAGGTTAAPAPVPEEPLEAAEDPEARRAALRESLRAADGPDRTRILLGLVQGIAAAVLGHADAGQVEPDGEFIDLGFSSLLAVEFRDRLGDALGMRLSAAVIYEYATPEELAEFLEEELEDALEAAAA</sequence>
<keyword evidence="2" id="KW-0596">Phosphopantetheine</keyword>
<dbReference type="AlphaFoldDB" id="A0A7W7LLP8"/>
<dbReference type="EMBL" id="JACHJH010000002">
    <property type="protein sequence ID" value="MBB4892334.1"/>
    <property type="molecule type" value="Genomic_DNA"/>
</dbReference>
<dbReference type="CDD" id="cd00833">
    <property type="entry name" value="PKS"/>
    <property type="match status" value="1"/>
</dbReference>
<dbReference type="PROSITE" id="PS50075">
    <property type="entry name" value="CARRIER"/>
    <property type="match status" value="1"/>
</dbReference>
<gene>
    <name evidence="12" type="ORF">FHS39_001345</name>
</gene>
<comment type="caution">
    <text evidence="12">The sequence shown here is derived from an EMBL/GenBank/DDBJ whole genome shotgun (WGS) entry which is preliminary data.</text>
</comment>
<dbReference type="Proteomes" id="UP000556084">
    <property type="component" value="Unassembled WGS sequence"/>
</dbReference>
<dbReference type="FunFam" id="3.40.47.10:FF:000019">
    <property type="entry name" value="Polyketide synthase type I"/>
    <property type="match status" value="1"/>
</dbReference>
<dbReference type="GO" id="GO:0031177">
    <property type="term" value="F:phosphopantetheine binding"/>
    <property type="evidence" value="ECO:0007669"/>
    <property type="project" value="InterPro"/>
</dbReference>
<dbReference type="GO" id="GO:0033068">
    <property type="term" value="P:macrolide biosynthetic process"/>
    <property type="evidence" value="ECO:0007669"/>
    <property type="project" value="UniProtKB-ARBA"/>
</dbReference>
<dbReference type="InterPro" id="IPR016036">
    <property type="entry name" value="Malonyl_transacylase_ACP-bd"/>
</dbReference>
<dbReference type="InterPro" id="IPR032821">
    <property type="entry name" value="PKS_assoc"/>
</dbReference>
<feature type="coiled-coil region" evidence="8">
    <location>
        <begin position="13"/>
        <end position="40"/>
    </location>
</feature>
<dbReference type="GO" id="GO:0004315">
    <property type="term" value="F:3-oxoacyl-[acyl-carrier-protein] synthase activity"/>
    <property type="evidence" value="ECO:0007669"/>
    <property type="project" value="InterPro"/>
</dbReference>
<dbReference type="InterPro" id="IPR036299">
    <property type="entry name" value="Polyketide_synth_docking_sf"/>
</dbReference>
<evidence type="ECO:0000256" key="8">
    <source>
        <dbReference type="SAM" id="Coils"/>
    </source>
</evidence>
<dbReference type="InterPro" id="IPR020806">
    <property type="entry name" value="PKS_PP-bd"/>
</dbReference>
<dbReference type="Gene3D" id="3.30.70.3290">
    <property type="match status" value="1"/>
</dbReference>
<dbReference type="PROSITE" id="PS00606">
    <property type="entry name" value="KS3_1"/>
    <property type="match status" value="1"/>
</dbReference>
<keyword evidence="3" id="KW-0597">Phosphoprotein</keyword>
<name>A0A7W7LLP8_9ACTN</name>
<feature type="domain" description="Ketosynthase family 3 (KS3)" evidence="11">
    <location>
        <begin position="42"/>
        <end position="468"/>
    </location>
</feature>
<dbReference type="SUPFAM" id="SSF53901">
    <property type="entry name" value="Thiolase-like"/>
    <property type="match status" value="1"/>
</dbReference>
<protein>
    <submittedName>
        <fullName evidence="12">Acyl transferase domain-containing protein</fullName>
    </submittedName>
</protein>
<dbReference type="SMART" id="SM00825">
    <property type="entry name" value="PKS_KS"/>
    <property type="match status" value="1"/>
</dbReference>
<keyword evidence="6" id="KW-0511">Multifunctional enzyme</keyword>
<dbReference type="GO" id="GO:0006633">
    <property type="term" value="P:fatty acid biosynthetic process"/>
    <property type="evidence" value="ECO:0007669"/>
    <property type="project" value="InterPro"/>
</dbReference>
<evidence type="ECO:0000256" key="4">
    <source>
        <dbReference type="ARBA" id="ARBA00022679"/>
    </source>
</evidence>
<evidence type="ECO:0000313" key="13">
    <source>
        <dbReference type="Proteomes" id="UP000556084"/>
    </source>
</evidence>
<dbReference type="SUPFAM" id="SSF55048">
    <property type="entry name" value="Probable ACP-binding domain of malonyl-CoA ACP transacylase"/>
    <property type="match status" value="1"/>
</dbReference>
<evidence type="ECO:0000256" key="6">
    <source>
        <dbReference type="ARBA" id="ARBA00023268"/>
    </source>
</evidence>
<evidence type="ECO:0000256" key="7">
    <source>
        <dbReference type="ARBA" id="ARBA00023315"/>
    </source>
</evidence>
<organism evidence="12 13">
    <name type="scientific">Streptomyces olivoverticillatus</name>
    <dbReference type="NCBI Taxonomy" id="66427"/>
    <lineage>
        <taxon>Bacteria</taxon>
        <taxon>Bacillati</taxon>
        <taxon>Actinomycetota</taxon>
        <taxon>Actinomycetes</taxon>
        <taxon>Kitasatosporales</taxon>
        <taxon>Streptomycetaceae</taxon>
        <taxon>Streptomyces</taxon>
    </lineage>
</organism>
<dbReference type="Pfam" id="PF00550">
    <property type="entry name" value="PP-binding"/>
    <property type="match status" value="1"/>
</dbReference>
<dbReference type="InterPro" id="IPR009081">
    <property type="entry name" value="PP-bd_ACP"/>
</dbReference>
<dbReference type="InterPro" id="IPR016039">
    <property type="entry name" value="Thiolase-like"/>
</dbReference>
<reference evidence="12 13" key="1">
    <citation type="submission" date="2020-08" db="EMBL/GenBank/DDBJ databases">
        <title>Genomic Encyclopedia of Type Strains, Phase III (KMG-III): the genomes of soil and plant-associated and newly described type strains.</title>
        <authorList>
            <person name="Whitman W."/>
        </authorList>
    </citation>
    <scope>NUCLEOTIDE SEQUENCE [LARGE SCALE GENOMIC DNA]</scope>
    <source>
        <strain evidence="12 13">CECT 3266</strain>
    </source>
</reference>
<keyword evidence="8" id="KW-0175">Coiled coil</keyword>
<dbReference type="InterPro" id="IPR018201">
    <property type="entry name" value="Ketoacyl_synth_AS"/>
</dbReference>
<dbReference type="PANTHER" id="PTHR43775">
    <property type="entry name" value="FATTY ACID SYNTHASE"/>
    <property type="match status" value="1"/>
</dbReference>
<dbReference type="InterPro" id="IPR015083">
    <property type="entry name" value="NorB/c/GfsB-D-like_docking"/>
</dbReference>
<dbReference type="InterPro" id="IPR014030">
    <property type="entry name" value="Ketoacyl_synth_N"/>
</dbReference>
<evidence type="ECO:0000259" key="11">
    <source>
        <dbReference type="PROSITE" id="PS52004"/>
    </source>
</evidence>
<dbReference type="Gene3D" id="3.40.366.10">
    <property type="entry name" value="Malonyl-Coenzyme A Acyl Carrier Protein, domain 2"/>
    <property type="match status" value="1"/>
</dbReference>
<proteinExistence type="predicted"/>
<dbReference type="SUPFAM" id="SSF52151">
    <property type="entry name" value="FabD/lysophospholipase-like"/>
    <property type="match status" value="1"/>
</dbReference>
<accession>A0A7W7LLP8</accession>
<dbReference type="Gene3D" id="1.10.1200.10">
    <property type="entry name" value="ACP-like"/>
    <property type="match status" value="1"/>
</dbReference>
<evidence type="ECO:0000259" key="10">
    <source>
        <dbReference type="PROSITE" id="PS50075"/>
    </source>
</evidence>
<dbReference type="InterPro" id="IPR014043">
    <property type="entry name" value="Acyl_transferase_dom"/>
</dbReference>
<dbReference type="SMART" id="SM00827">
    <property type="entry name" value="PKS_AT"/>
    <property type="match status" value="1"/>
</dbReference>
<evidence type="ECO:0000313" key="12">
    <source>
        <dbReference type="EMBL" id="MBB4892334.1"/>
    </source>
</evidence>
<dbReference type="GO" id="GO:0004312">
    <property type="term" value="F:fatty acid synthase activity"/>
    <property type="evidence" value="ECO:0007669"/>
    <property type="project" value="TreeGrafter"/>
</dbReference>
<dbReference type="Pfam" id="PF08990">
    <property type="entry name" value="Docking"/>
    <property type="match status" value="1"/>
</dbReference>
<dbReference type="PROSITE" id="PS52004">
    <property type="entry name" value="KS3_2"/>
    <property type="match status" value="1"/>
</dbReference>
<keyword evidence="7" id="KW-0012">Acyltransferase</keyword>
<keyword evidence="13" id="KW-1185">Reference proteome</keyword>
<keyword evidence="4 12" id="KW-0808">Transferase</keyword>
<dbReference type="InterPro" id="IPR020841">
    <property type="entry name" value="PKS_Beta-ketoAc_synthase_dom"/>
</dbReference>
<dbReference type="SUPFAM" id="SSF47336">
    <property type="entry name" value="ACP-like"/>
    <property type="match status" value="1"/>
</dbReference>